<evidence type="ECO:0000313" key="2">
    <source>
        <dbReference type="Proteomes" id="UP000001793"/>
    </source>
</evidence>
<evidence type="ECO:0000313" key="1">
    <source>
        <dbReference type="EMBL" id="ABL96801.1"/>
    </source>
</evidence>
<dbReference type="RefSeq" id="YP_001039754.1">
    <property type="nucleotide sequence ID" value="NC_009015.1"/>
</dbReference>
<reference evidence="1 2" key="1">
    <citation type="submission" date="2006-12" db="EMBL/GenBank/DDBJ databases">
        <title>Genomic analysis of Burkholderia ambifaria phage BcepF1, a member of the Bcep781- like phage supergroup.</title>
        <authorList>
            <person name="Summer E.J."/>
            <person name="Robinson S."/>
            <person name="Haines C."/>
            <person name="Adams B."/>
            <person name="Daggett M."/>
            <person name="Landua J."/>
            <person name="Swanson S."/>
            <person name="Vorndam W."/>
            <person name="Morrison W."/>
            <person name="Nail K."/>
            <person name="Gonzalez C."/>
            <person name="Young R."/>
        </authorList>
    </citation>
    <scope>NUCLEOTIDE SEQUENCE [LARGE SCALE GENOMIC DNA]</scope>
</reference>
<accession>A1YZX4</accession>
<dbReference type="KEGG" id="vg:4818338"/>
<dbReference type="Proteomes" id="UP000001793">
    <property type="component" value="Segment"/>
</dbReference>
<protein>
    <submittedName>
        <fullName evidence="1">Uncharacterized protein</fullName>
    </submittedName>
</protein>
<dbReference type="EMBL" id="EF153632">
    <property type="protein sequence ID" value="ABL96801.1"/>
    <property type="molecule type" value="Genomic_DNA"/>
</dbReference>
<gene>
    <name evidence="1" type="ORF">BcepF1.070</name>
</gene>
<sequence>MNIAKGWRFYTADFSVVARGDGLSRTGHVLLIRDAPNRAAWHKLPEHEQGIVHLFVNGEGENVFDAIEDANSKAAKIPPLTKD</sequence>
<dbReference type="GeneID" id="4818338"/>
<proteinExistence type="predicted"/>
<name>A1YZX4_9CAUD</name>
<organism evidence="1 2">
    <name type="scientific">Burkholderia phage BcepF1</name>
    <dbReference type="NCBI Taxonomy" id="2886897"/>
    <lineage>
        <taxon>Viruses</taxon>
        <taxon>Duplodnaviria</taxon>
        <taxon>Heunggongvirae</taxon>
        <taxon>Uroviricota</taxon>
        <taxon>Caudoviricetes</taxon>
        <taxon>Lindbergviridae</taxon>
        <taxon>Bcepfunavirus</taxon>
        <taxon>Bcepfunavirus bcepF1</taxon>
    </lineage>
</organism>
<keyword evidence="2" id="KW-1185">Reference proteome</keyword>